<dbReference type="Pfam" id="PF08281">
    <property type="entry name" value="Sigma70_r4_2"/>
    <property type="match status" value="1"/>
</dbReference>
<dbReference type="InterPro" id="IPR036388">
    <property type="entry name" value="WH-like_DNA-bd_sf"/>
</dbReference>
<evidence type="ECO:0000256" key="4">
    <source>
        <dbReference type="ARBA" id="ARBA00023125"/>
    </source>
</evidence>
<organism evidence="8 9">
    <name type="scientific">Nocardioides zeae</name>
    <dbReference type="NCBI Taxonomy" id="1457234"/>
    <lineage>
        <taxon>Bacteria</taxon>
        <taxon>Bacillati</taxon>
        <taxon>Actinomycetota</taxon>
        <taxon>Actinomycetes</taxon>
        <taxon>Propionibacteriales</taxon>
        <taxon>Nocardioidaceae</taxon>
        <taxon>Nocardioides</taxon>
    </lineage>
</organism>
<name>A0AAJ1U1U9_9ACTN</name>
<sequence length="172" mass="19016">MKGQAHGRVEALVAARGRDLSRFAYVLAGHDAEDILQSVVVRLLSSGPFLRADDPYAYARKAVLNEFLDRRRSLGRRASARWFAVRDIEPVPSPEPAIAERDALMRAFSILKPRERACVVMRYYVDADDRTIAEALGVAPSTVRSLISRAMPRLRAALVEAEGLIDLAGEAK</sequence>
<dbReference type="InterPro" id="IPR014284">
    <property type="entry name" value="RNA_pol_sigma-70_dom"/>
</dbReference>
<dbReference type="GO" id="GO:0003677">
    <property type="term" value="F:DNA binding"/>
    <property type="evidence" value="ECO:0007669"/>
    <property type="project" value="UniProtKB-KW"/>
</dbReference>
<evidence type="ECO:0000313" key="8">
    <source>
        <dbReference type="EMBL" id="MDQ1106420.1"/>
    </source>
</evidence>
<feature type="domain" description="RNA polymerase sigma-70 region 2" evidence="6">
    <location>
        <begin position="13"/>
        <end position="76"/>
    </location>
</feature>
<dbReference type="Proteomes" id="UP001239215">
    <property type="component" value="Unassembled WGS sequence"/>
</dbReference>
<dbReference type="InterPro" id="IPR013324">
    <property type="entry name" value="RNA_pol_sigma_r3/r4-like"/>
</dbReference>
<reference evidence="8" key="1">
    <citation type="submission" date="2023-07" db="EMBL/GenBank/DDBJ databases">
        <title>Functional and genomic diversity of the sorghum phyllosphere microbiome.</title>
        <authorList>
            <person name="Shade A."/>
        </authorList>
    </citation>
    <scope>NUCLEOTIDE SEQUENCE</scope>
    <source>
        <strain evidence="8">SORGH_AS_1067</strain>
    </source>
</reference>
<evidence type="ECO:0000259" key="6">
    <source>
        <dbReference type="Pfam" id="PF04542"/>
    </source>
</evidence>
<dbReference type="PANTHER" id="PTHR43133">
    <property type="entry name" value="RNA POLYMERASE ECF-TYPE SIGMA FACTO"/>
    <property type="match status" value="1"/>
</dbReference>
<dbReference type="InterPro" id="IPR013325">
    <property type="entry name" value="RNA_pol_sigma_r2"/>
</dbReference>
<dbReference type="AlphaFoldDB" id="A0AAJ1U1U9"/>
<dbReference type="InterPro" id="IPR007627">
    <property type="entry name" value="RNA_pol_sigma70_r2"/>
</dbReference>
<dbReference type="Pfam" id="PF04542">
    <property type="entry name" value="Sigma70_r2"/>
    <property type="match status" value="1"/>
</dbReference>
<evidence type="ECO:0000256" key="2">
    <source>
        <dbReference type="ARBA" id="ARBA00023015"/>
    </source>
</evidence>
<keyword evidence="3" id="KW-0731">Sigma factor</keyword>
<evidence type="ECO:0000256" key="5">
    <source>
        <dbReference type="ARBA" id="ARBA00023163"/>
    </source>
</evidence>
<gene>
    <name evidence="8" type="ORF">QE405_003704</name>
</gene>
<proteinExistence type="inferred from homology"/>
<dbReference type="SUPFAM" id="SSF88659">
    <property type="entry name" value="Sigma3 and sigma4 domains of RNA polymerase sigma factors"/>
    <property type="match status" value="1"/>
</dbReference>
<dbReference type="InterPro" id="IPR039425">
    <property type="entry name" value="RNA_pol_sigma-70-like"/>
</dbReference>
<dbReference type="GO" id="GO:0006352">
    <property type="term" value="P:DNA-templated transcription initiation"/>
    <property type="evidence" value="ECO:0007669"/>
    <property type="project" value="InterPro"/>
</dbReference>
<dbReference type="Gene3D" id="1.10.10.10">
    <property type="entry name" value="Winged helix-like DNA-binding domain superfamily/Winged helix DNA-binding domain"/>
    <property type="match status" value="1"/>
</dbReference>
<comment type="similarity">
    <text evidence="1">Belongs to the sigma-70 factor family. ECF subfamily.</text>
</comment>
<evidence type="ECO:0000256" key="1">
    <source>
        <dbReference type="ARBA" id="ARBA00010641"/>
    </source>
</evidence>
<dbReference type="EMBL" id="JAUTAN010000001">
    <property type="protein sequence ID" value="MDQ1106420.1"/>
    <property type="molecule type" value="Genomic_DNA"/>
</dbReference>
<dbReference type="Gene3D" id="1.10.1740.10">
    <property type="match status" value="1"/>
</dbReference>
<dbReference type="SUPFAM" id="SSF88946">
    <property type="entry name" value="Sigma2 domain of RNA polymerase sigma factors"/>
    <property type="match status" value="1"/>
</dbReference>
<comment type="caution">
    <text evidence="8">The sequence shown here is derived from an EMBL/GenBank/DDBJ whole genome shotgun (WGS) entry which is preliminary data.</text>
</comment>
<dbReference type="GO" id="GO:0016987">
    <property type="term" value="F:sigma factor activity"/>
    <property type="evidence" value="ECO:0007669"/>
    <property type="project" value="UniProtKB-KW"/>
</dbReference>
<keyword evidence="5" id="KW-0804">Transcription</keyword>
<keyword evidence="2" id="KW-0805">Transcription regulation</keyword>
<dbReference type="NCBIfam" id="TIGR02937">
    <property type="entry name" value="sigma70-ECF"/>
    <property type="match status" value="1"/>
</dbReference>
<keyword evidence="4" id="KW-0238">DNA-binding</keyword>
<dbReference type="CDD" id="cd06171">
    <property type="entry name" value="Sigma70_r4"/>
    <property type="match status" value="1"/>
</dbReference>
<accession>A0AAJ1U1U9</accession>
<dbReference type="InterPro" id="IPR013249">
    <property type="entry name" value="RNA_pol_sigma70_r4_t2"/>
</dbReference>
<evidence type="ECO:0000256" key="3">
    <source>
        <dbReference type="ARBA" id="ARBA00023082"/>
    </source>
</evidence>
<dbReference type="PANTHER" id="PTHR43133:SF50">
    <property type="entry name" value="ECF RNA POLYMERASE SIGMA FACTOR SIGM"/>
    <property type="match status" value="1"/>
</dbReference>
<evidence type="ECO:0000259" key="7">
    <source>
        <dbReference type="Pfam" id="PF08281"/>
    </source>
</evidence>
<protein>
    <submittedName>
        <fullName evidence="8">RNA polymerase sigma factor (Sigma-70 family)</fullName>
    </submittedName>
</protein>
<evidence type="ECO:0000313" key="9">
    <source>
        <dbReference type="Proteomes" id="UP001239215"/>
    </source>
</evidence>
<dbReference type="RefSeq" id="WP_307204031.1">
    <property type="nucleotide sequence ID" value="NZ_JAUTAN010000001.1"/>
</dbReference>
<feature type="domain" description="RNA polymerase sigma factor 70 region 4 type 2" evidence="7">
    <location>
        <begin position="102"/>
        <end position="151"/>
    </location>
</feature>